<proteinExistence type="predicted"/>
<feature type="region of interest" description="Disordered" evidence="1">
    <location>
        <begin position="1"/>
        <end position="27"/>
    </location>
</feature>
<name>A0A5R9BRV7_9LACO</name>
<dbReference type="AlphaFoldDB" id="A0A5R9BRV7"/>
<evidence type="ECO:0000313" key="2">
    <source>
        <dbReference type="EMBL" id="TLQ02772.1"/>
    </source>
</evidence>
<evidence type="ECO:0000256" key="1">
    <source>
        <dbReference type="SAM" id="MobiDB-lite"/>
    </source>
</evidence>
<accession>A0A5R9BRV7</accession>
<dbReference type="OrthoDB" id="2304059at2"/>
<evidence type="ECO:0000313" key="3">
    <source>
        <dbReference type="Proteomes" id="UP000305541"/>
    </source>
</evidence>
<feature type="compositionally biased region" description="Polar residues" evidence="1">
    <location>
        <begin position="15"/>
        <end position="27"/>
    </location>
</feature>
<sequence>MHNNHDIVQVKVDQPKQNQASTSTSKALQMNIDRNKTVIVYNRVNNYILTALLEAVLLCQ</sequence>
<dbReference type="RefSeq" id="WP_138475014.1">
    <property type="nucleotide sequence ID" value="NZ_VBTH01000047.1"/>
</dbReference>
<protein>
    <submittedName>
        <fullName evidence="2">Uncharacterized protein</fullName>
    </submittedName>
</protein>
<dbReference type="EMBL" id="VBTH01000047">
    <property type="protein sequence ID" value="TLQ02772.1"/>
    <property type="molecule type" value="Genomic_DNA"/>
</dbReference>
<gene>
    <name evidence="2" type="ORF">FEZ51_10555</name>
</gene>
<organism evidence="2 3">
    <name type="scientific">Pediococcus stilesii</name>
    <dbReference type="NCBI Taxonomy" id="331679"/>
    <lineage>
        <taxon>Bacteria</taxon>
        <taxon>Bacillati</taxon>
        <taxon>Bacillota</taxon>
        <taxon>Bacilli</taxon>
        <taxon>Lactobacillales</taxon>
        <taxon>Lactobacillaceae</taxon>
        <taxon>Pediococcus</taxon>
    </lineage>
</organism>
<comment type="caution">
    <text evidence="2">The sequence shown here is derived from an EMBL/GenBank/DDBJ whole genome shotgun (WGS) entry which is preliminary data.</text>
</comment>
<dbReference type="Proteomes" id="UP000305541">
    <property type="component" value="Unassembled WGS sequence"/>
</dbReference>
<reference evidence="2 3" key="1">
    <citation type="submission" date="2019-05" db="EMBL/GenBank/DDBJ databases">
        <title>The metagenome of a microbial culture collection derived from dairy environment covers the genomic content of the human microbiome.</title>
        <authorList>
            <person name="Roder T."/>
            <person name="Wuthrich D."/>
            <person name="Sattari Z."/>
            <person name="Von Ah U."/>
            <person name="Bar C."/>
            <person name="Ronchi F."/>
            <person name="Macpherson A.J."/>
            <person name="Ganal-Vonarburg S.C."/>
            <person name="Bruggmann R."/>
            <person name="Vergeres G."/>
        </authorList>
    </citation>
    <scope>NUCLEOTIDE SEQUENCE [LARGE SCALE GENOMIC DNA]</scope>
    <source>
        <strain evidence="2 3">FAM 18815</strain>
    </source>
</reference>